<dbReference type="Gene3D" id="3.40.50.360">
    <property type="match status" value="1"/>
</dbReference>
<organism evidence="2 4">
    <name type="scientific">Streptomyces griseoviridis</name>
    <dbReference type="NCBI Taxonomy" id="45398"/>
    <lineage>
        <taxon>Bacteria</taxon>
        <taxon>Bacillati</taxon>
        <taxon>Actinomycetota</taxon>
        <taxon>Actinomycetes</taxon>
        <taxon>Kitasatosporales</taxon>
        <taxon>Streptomycetaceae</taxon>
        <taxon>Streptomyces</taxon>
    </lineage>
</organism>
<dbReference type="KEGG" id="sgd:ELQ87_00855"/>
<gene>
    <name evidence="3" type="ORF">DDJ31_38510</name>
    <name evidence="2" type="ORF">ELQ87_00855</name>
</gene>
<dbReference type="GO" id="GO:0005829">
    <property type="term" value="C:cytosol"/>
    <property type="evidence" value="ECO:0007669"/>
    <property type="project" value="TreeGrafter"/>
</dbReference>
<protein>
    <submittedName>
        <fullName evidence="3">NADPH-dependent FMN reductase</fullName>
    </submittedName>
    <submittedName>
        <fullName evidence="2">NADPH-dependent oxidoreductase</fullName>
    </submittedName>
</protein>
<dbReference type="EMBL" id="CP029078">
    <property type="protein sequence ID" value="QCN90144.1"/>
    <property type="molecule type" value="Genomic_DNA"/>
</dbReference>
<dbReference type="Proteomes" id="UP000271291">
    <property type="component" value="Chromosome"/>
</dbReference>
<keyword evidence="5" id="KW-1185">Reference proteome</keyword>
<reference evidence="2 4" key="2">
    <citation type="submission" date="2018-12" db="EMBL/GenBank/DDBJ databases">
        <title>Streptomyces griseoviridis F1-27 complete genome.</title>
        <authorList>
            <person name="Mariita R.M."/>
            <person name="Sello J.K."/>
        </authorList>
    </citation>
    <scope>NUCLEOTIDE SEQUENCE [LARGE SCALE GENOMIC DNA]</scope>
    <source>
        <strain evidence="2 4">F1-27</strain>
    </source>
</reference>
<dbReference type="OrthoDB" id="9812295at2"/>
<dbReference type="Pfam" id="PF03358">
    <property type="entry name" value="FMN_red"/>
    <property type="match status" value="1"/>
</dbReference>
<evidence type="ECO:0000313" key="2">
    <source>
        <dbReference type="EMBL" id="AZS83004.1"/>
    </source>
</evidence>
<dbReference type="EMBL" id="CP034687">
    <property type="protein sequence ID" value="AZS83004.1"/>
    <property type="molecule type" value="Genomic_DNA"/>
</dbReference>
<evidence type="ECO:0000259" key="1">
    <source>
        <dbReference type="Pfam" id="PF03358"/>
    </source>
</evidence>
<dbReference type="GO" id="GO:0016491">
    <property type="term" value="F:oxidoreductase activity"/>
    <property type="evidence" value="ECO:0007669"/>
    <property type="project" value="InterPro"/>
</dbReference>
<dbReference type="InterPro" id="IPR050712">
    <property type="entry name" value="NAD(P)H-dep_reductase"/>
</dbReference>
<sequence>MSDTVPLRLAVIVGSTRSGRVAPLVAAWLTDRARHHGGLDVDVVDLAEADLPSDLDADSPQVTALAPRLARADAFVVVTPEYNHSFPAPLKTAIDCFRAEWQAKPVGFVSYGGMAGGLRAVEQLRQVFAETHTVGVRDTVSFHNVWEHIGEQGEFPVEPAGCDAAAKTMFDQLVWWADALRAGRQARPYRV</sequence>
<proteinExistence type="predicted"/>
<dbReference type="GO" id="GO:0010181">
    <property type="term" value="F:FMN binding"/>
    <property type="evidence" value="ECO:0007669"/>
    <property type="project" value="TreeGrafter"/>
</dbReference>
<accession>A0A3S9Z5F7</accession>
<evidence type="ECO:0000313" key="4">
    <source>
        <dbReference type="Proteomes" id="UP000271291"/>
    </source>
</evidence>
<evidence type="ECO:0000313" key="5">
    <source>
        <dbReference type="Proteomes" id="UP000501753"/>
    </source>
</evidence>
<feature type="domain" description="NADPH-dependent FMN reductase-like" evidence="1">
    <location>
        <begin position="8"/>
        <end position="146"/>
    </location>
</feature>
<reference evidence="3 5" key="1">
    <citation type="submission" date="2018-04" db="EMBL/GenBank/DDBJ databases">
        <title>Complete genome sequences of Streptomyces griseoviridis K61 and characterization of antagonistic properties of biological control agents.</title>
        <authorList>
            <person name="Mariita R.M."/>
            <person name="Sello J.K."/>
        </authorList>
    </citation>
    <scope>NUCLEOTIDE SEQUENCE [LARGE SCALE GENOMIC DNA]</scope>
    <source>
        <strain evidence="3 5">K61</strain>
    </source>
</reference>
<dbReference type="PANTHER" id="PTHR30543">
    <property type="entry name" value="CHROMATE REDUCTASE"/>
    <property type="match status" value="1"/>
</dbReference>
<dbReference type="SUPFAM" id="SSF52218">
    <property type="entry name" value="Flavoproteins"/>
    <property type="match status" value="1"/>
</dbReference>
<dbReference type="InterPro" id="IPR029039">
    <property type="entry name" value="Flavoprotein-like_sf"/>
</dbReference>
<dbReference type="PANTHER" id="PTHR30543:SF21">
    <property type="entry name" value="NAD(P)H-DEPENDENT FMN REDUCTASE LOT6"/>
    <property type="match status" value="1"/>
</dbReference>
<dbReference type="InterPro" id="IPR005025">
    <property type="entry name" value="FMN_Rdtase-like_dom"/>
</dbReference>
<dbReference type="RefSeq" id="WP_127175920.1">
    <property type="nucleotide sequence ID" value="NZ_CP029078.1"/>
</dbReference>
<evidence type="ECO:0000313" key="3">
    <source>
        <dbReference type="EMBL" id="QCN90144.1"/>
    </source>
</evidence>
<name>A0A3S9Z5F7_STRGD</name>
<dbReference type="AlphaFoldDB" id="A0A3S9Z5F7"/>
<dbReference type="Proteomes" id="UP000501753">
    <property type="component" value="Chromosome"/>
</dbReference>